<reference evidence="1 2" key="1">
    <citation type="journal article" date="2019" name="Sci. Rep.">
        <title>Comparative genomics of chytrid fungi reveal insights into the obligate biotrophic and pathogenic lifestyle of Synchytrium endobioticum.</title>
        <authorList>
            <person name="van de Vossenberg B.T.L.H."/>
            <person name="Warris S."/>
            <person name="Nguyen H.D.T."/>
            <person name="van Gent-Pelzer M.P.E."/>
            <person name="Joly D.L."/>
            <person name="van de Geest H.C."/>
            <person name="Bonants P.J.M."/>
            <person name="Smith D.S."/>
            <person name="Levesque C.A."/>
            <person name="van der Lee T.A.J."/>
        </authorList>
    </citation>
    <scope>NUCLEOTIDE SEQUENCE [LARGE SCALE GENOMIC DNA]</scope>
    <source>
        <strain evidence="1 2">MB42</strain>
    </source>
</reference>
<evidence type="ECO:0000313" key="2">
    <source>
        <dbReference type="Proteomes" id="UP000317494"/>
    </source>
</evidence>
<dbReference type="Proteomes" id="UP000317494">
    <property type="component" value="Unassembled WGS sequence"/>
</dbReference>
<comment type="caution">
    <text evidence="1">The sequence shown here is derived from an EMBL/GenBank/DDBJ whole genome shotgun (WGS) entry which is preliminary data.</text>
</comment>
<keyword evidence="2" id="KW-1185">Reference proteome</keyword>
<name>A0A507CLA7_9FUNG</name>
<protein>
    <submittedName>
        <fullName evidence="1">Uncharacterized protein</fullName>
    </submittedName>
</protein>
<dbReference type="AlphaFoldDB" id="A0A507CLA7"/>
<accession>A0A507CLA7</accession>
<dbReference type="EMBL" id="QEAN01000354">
    <property type="protein sequence ID" value="TPX39326.1"/>
    <property type="molecule type" value="Genomic_DNA"/>
</dbReference>
<sequence length="215" mass="23843">MFEGVLPIVDYVLRTDKLDMVSFRGNGALAAVCCCSFSMWLVPWNLVLSHFSYWVSGSPRWGGSGWLCLVPSRQPYTVKYGGARVKAVSQTAKPYSLTAVEIGDLENRAYSHALVVCIGYKFYIQDIKKDTRADFKYVKGQASPLLLSKGLLSSDTLDECDSSSQLVPKRINGTRKHDTLINPIANPIQIPNNPMLALNAKATPMALQIRHLTHH</sequence>
<organism evidence="1 2">
    <name type="scientific">Synchytrium endobioticum</name>
    <dbReference type="NCBI Taxonomy" id="286115"/>
    <lineage>
        <taxon>Eukaryota</taxon>
        <taxon>Fungi</taxon>
        <taxon>Fungi incertae sedis</taxon>
        <taxon>Chytridiomycota</taxon>
        <taxon>Chytridiomycota incertae sedis</taxon>
        <taxon>Chytridiomycetes</taxon>
        <taxon>Synchytriales</taxon>
        <taxon>Synchytriaceae</taxon>
        <taxon>Synchytrium</taxon>
    </lineage>
</organism>
<proteinExistence type="predicted"/>
<gene>
    <name evidence="1" type="ORF">SeMB42_g06373</name>
</gene>
<evidence type="ECO:0000313" key="1">
    <source>
        <dbReference type="EMBL" id="TPX39326.1"/>
    </source>
</evidence>
<dbReference type="VEuPathDB" id="FungiDB:SeMB42_g06373"/>